<sequence length="99" mass="11565">MKAILIIKNGWNDETQVKKIGLNLVEAVEQCIKLTNNQDIEIVRDKLNCFPPINERDKGKHWKTSEFWLGYSIAQYIATTFTRMFSDIDNRNQIFSSNL</sequence>
<dbReference type="HOGENOM" id="CLU_2317449_0_0_3"/>
<name>D7DZD0_NOSA0</name>
<dbReference type="AlphaFoldDB" id="D7DZD0"/>
<dbReference type="KEGG" id="naz:Aazo_5044"/>
<gene>
    <name evidence="1" type="ordered locus">Aazo_5044</name>
</gene>
<protein>
    <submittedName>
        <fullName evidence="1">Uncharacterized protein</fullName>
    </submittedName>
</protein>
<evidence type="ECO:0000313" key="1">
    <source>
        <dbReference type="EMBL" id="ADI66151.1"/>
    </source>
</evidence>
<proteinExistence type="predicted"/>
<accession>D7DZD0</accession>
<keyword evidence="2" id="KW-1185">Reference proteome</keyword>
<evidence type="ECO:0000313" key="2">
    <source>
        <dbReference type="Proteomes" id="UP000001511"/>
    </source>
</evidence>
<reference evidence="1 2" key="1">
    <citation type="journal article" date="2010" name="PLoS ONE">
        <title>Genome erosion in a nitrogen-fixing vertically transmitted endosymbiotic multicellular cyanobacterium.</title>
        <authorList>
            <person name="Ran L."/>
            <person name="Larsson J."/>
            <person name="Vigil-Stenman T."/>
            <person name="Nylander J.A."/>
            <person name="Ininbergs K."/>
            <person name="Zheng W.W."/>
            <person name="Lapidus A."/>
            <person name="Lowry S."/>
            <person name="Haselkorn R."/>
            <person name="Bergman B."/>
        </authorList>
    </citation>
    <scope>NUCLEOTIDE SEQUENCE [LARGE SCALE GENOMIC DNA]</scope>
    <source>
        <strain evidence="1 2">0708</strain>
    </source>
</reference>
<dbReference type="EMBL" id="CP002059">
    <property type="protein sequence ID" value="ADI66151.1"/>
    <property type="molecule type" value="Genomic_DNA"/>
</dbReference>
<organism evidence="1 2">
    <name type="scientific">Nostoc azollae (strain 0708)</name>
    <name type="common">Anabaena azollae (strain 0708)</name>
    <dbReference type="NCBI Taxonomy" id="551115"/>
    <lineage>
        <taxon>Bacteria</taxon>
        <taxon>Bacillati</taxon>
        <taxon>Cyanobacteriota</taxon>
        <taxon>Cyanophyceae</taxon>
        <taxon>Nostocales</taxon>
        <taxon>Nostocaceae</taxon>
        <taxon>Trichormus</taxon>
    </lineage>
</organism>
<dbReference type="RefSeq" id="WP_013193160.1">
    <property type="nucleotide sequence ID" value="NC_014248.1"/>
</dbReference>
<dbReference type="Proteomes" id="UP000001511">
    <property type="component" value="Chromosome"/>
</dbReference>